<dbReference type="Proteomes" id="UP001597032">
    <property type="component" value="Unassembled WGS sequence"/>
</dbReference>
<evidence type="ECO:0000259" key="2">
    <source>
        <dbReference type="Pfam" id="PF14292"/>
    </source>
</evidence>
<organism evidence="4 5">
    <name type="scientific">Lutibacter aestuarii</name>
    <dbReference type="NCBI Taxonomy" id="861111"/>
    <lineage>
        <taxon>Bacteria</taxon>
        <taxon>Pseudomonadati</taxon>
        <taxon>Bacteroidota</taxon>
        <taxon>Flavobacteriia</taxon>
        <taxon>Flavobacteriales</taxon>
        <taxon>Flavobacteriaceae</taxon>
        <taxon>Lutibacter</taxon>
    </lineage>
</organism>
<sequence>MKILLNNLLILFTASVFLVACDKEDFTVLNSNATTTVSISTTDVVLDKDNAGQDVLTVTWTKPDYGFNAGAEYEVALSTANGEKAISVGSELSKTFETVELNKILIGLGLEGGSPSSVSVQVRAVLSDYKDLVSNITNFNATVYEDKLDLSTIWGVVGSATPNSWDGPDLPFYQTSNADVVVAYVTLSDGEIKFRSNNSWDVNYGDDGNDGSLEPGGANIVVSAGTYKITFNTNSLTYTIETYTWGLVGSATTNGWDGPDMTMNYDSYSNTWKTVVTLSEGEVKFRFNNDWGLNYGDDGADGKLENGGANIAVTAGNYLVTLDLNALEYSIEPIDIWGLVGSAAPNGWDGPNVRFSPDYSKDGVWVLDKVTLIDGEIKFRTNDSWDVNYGDDGNDGSLEAGGANIVVSAGTYSIILNFSDENAPTYIITAI</sequence>
<accession>A0ABW2ZA77</accession>
<dbReference type="EMBL" id="JBHTIC010000019">
    <property type="protein sequence ID" value="MFD0762904.1"/>
    <property type="molecule type" value="Genomic_DNA"/>
</dbReference>
<dbReference type="CDD" id="cd12956">
    <property type="entry name" value="CBM_SusE-F_like"/>
    <property type="match status" value="3"/>
</dbReference>
<dbReference type="Gene3D" id="2.60.40.3620">
    <property type="match status" value="3"/>
</dbReference>
<keyword evidence="1" id="KW-0732">Signal</keyword>
<dbReference type="InterPro" id="IPR032187">
    <property type="entry name" value="SusF/SusE-like_C"/>
</dbReference>
<feature type="domain" description="Outer membrane protein SusF/SusE-like C-terminal" evidence="3">
    <location>
        <begin position="247"/>
        <end position="329"/>
    </location>
</feature>
<dbReference type="Pfam" id="PF16411">
    <property type="entry name" value="SusF_SusE"/>
    <property type="match status" value="2"/>
</dbReference>
<gene>
    <name evidence="4" type="ORF">ACFQZW_12500</name>
</gene>
<reference evidence="5" key="1">
    <citation type="journal article" date="2019" name="Int. J. Syst. Evol. Microbiol.">
        <title>The Global Catalogue of Microorganisms (GCM) 10K type strain sequencing project: providing services to taxonomists for standard genome sequencing and annotation.</title>
        <authorList>
            <consortium name="The Broad Institute Genomics Platform"/>
            <consortium name="The Broad Institute Genome Sequencing Center for Infectious Disease"/>
            <person name="Wu L."/>
            <person name="Ma J."/>
        </authorList>
    </citation>
    <scope>NUCLEOTIDE SEQUENCE [LARGE SCALE GENOMIC DNA]</scope>
    <source>
        <strain evidence="5">CCUG 60022</strain>
    </source>
</reference>
<protein>
    <submittedName>
        <fullName evidence="4">SusE domain-containing protein</fullName>
    </submittedName>
</protein>
<name>A0ABW2ZA77_9FLAO</name>
<evidence type="ECO:0000259" key="3">
    <source>
        <dbReference type="Pfam" id="PF16411"/>
    </source>
</evidence>
<dbReference type="PROSITE" id="PS51257">
    <property type="entry name" value="PROKAR_LIPOPROTEIN"/>
    <property type="match status" value="1"/>
</dbReference>
<feature type="domain" description="SusE outer membrane protein" evidence="2">
    <location>
        <begin position="23"/>
        <end position="122"/>
    </location>
</feature>
<feature type="chain" id="PRO_5046479222" evidence="1">
    <location>
        <begin position="21"/>
        <end position="431"/>
    </location>
</feature>
<keyword evidence="5" id="KW-1185">Reference proteome</keyword>
<dbReference type="InterPro" id="IPR025970">
    <property type="entry name" value="SusE"/>
</dbReference>
<evidence type="ECO:0000313" key="5">
    <source>
        <dbReference type="Proteomes" id="UP001597032"/>
    </source>
</evidence>
<evidence type="ECO:0000256" key="1">
    <source>
        <dbReference type="SAM" id="SignalP"/>
    </source>
</evidence>
<comment type="caution">
    <text evidence="4">The sequence shown here is derived from an EMBL/GenBank/DDBJ whole genome shotgun (WGS) entry which is preliminary data.</text>
</comment>
<dbReference type="RefSeq" id="WP_372801115.1">
    <property type="nucleotide sequence ID" value="NZ_JBHTIC010000019.1"/>
</dbReference>
<feature type="signal peptide" evidence="1">
    <location>
        <begin position="1"/>
        <end position="20"/>
    </location>
</feature>
<feature type="domain" description="Outer membrane protein SusF/SusE-like C-terminal" evidence="3">
    <location>
        <begin position="156"/>
        <end position="239"/>
    </location>
</feature>
<proteinExistence type="predicted"/>
<evidence type="ECO:0000313" key="4">
    <source>
        <dbReference type="EMBL" id="MFD0762904.1"/>
    </source>
</evidence>
<dbReference type="Pfam" id="PF14292">
    <property type="entry name" value="SusE"/>
    <property type="match status" value="1"/>
</dbReference>